<evidence type="ECO:0000256" key="4">
    <source>
        <dbReference type="ARBA" id="ARBA00023136"/>
    </source>
</evidence>
<keyword evidence="3 5" id="KW-1133">Transmembrane helix</keyword>
<comment type="subcellular location">
    <subcellularLocation>
        <location evidence="1">Membrane</location>
        <topology evidence="1">Multi-pass membrane protein</topology>
    </subcellularLocation>
</comment>
<evidence type="ECO:0000256" key="2">
    <source>
        <dbReference type="ARBA" id="ARBA00022692"/>
    </source>
</evidence>
<protein>
    <submittedName>
        <fullName evidence="6">Uncharacterized protein</fullName>
    </submittedName>
</protein>
<feature type="transmembrane region" description="Helical" evidence="5">
    <location>
        <begin position="109"/>
        <end position="128"/>
    </location>
</feature>
<name>A0A1R2B5S7_9CILI</name>
<evidence type="ECO:0000313" key="6">
    <source>
        <dbReference type="EMBL" id="OMJ72025.1"/>
    </source>
</evidence>
<comment type="caution">
    <text evidence="6">The sequence shown here is derived from an EMBL/GenBank/DDBJ whole genome shotgun (WGS) entry which is preliminary data.</text>
</comment>
<dbReference type="GO" id="GO:0016567">
    <property type="term" value="P:protein ubiquitination"/>
    <property type="evidence" value="ECO:0007669"/>
    <property type="project" value="TreeGrafter"/>
</dbReference>
<evidence type="ECO:0000256" key="1">
    <source>
        <dbReference type="ARBA" id="ARBA00004141"/>
    </source>
</evidence>
<evidence type="ECO:0000313" key="7">
    <source>
        <dbReference type="Proteomes" id="UP000187209"/>
    </source>
</evidence>
<dbReference type="Pfam" id="PF01925">
    <property type="entry name" value="TauE"/>
    <property type="match status" value="1"/>
</dbReference>
<accession>A0A1R2B5S7</accession>
<dbReference type="InterPro" id="IPR002781">
    <property type="entry name" value="TM_pro_TauE-like"/>
</dbReference>
<feature type="transmembrane region" description="Helical" evidence="5">
    <location>
        <begin position="429"/>
        <end position="450"/>
    </location>
</feature>
<feature type="transmembrane region" description="Helical" evidence="5">
    <location>
        <begin position="252"/>
        <end position="271"/>
    </location>
</feature>
<reference evidence="6 7" key="1">
    <citation type="submission" date="2016-11" db="EMBL/GenBank/DDBJ databases">
        <title>The macronuclear genome of Stentor coeruleus: a giant cell with tiny introns.</title>
        <authorList>
            <person name="Slabodnick M."/>
            <person name="Ruby J.G."/>
            <person name="Reiff S.B."/>
            <person name="Swart E.C."/>
            <person name="Gosai S."/>
            <person name="Prabakaran S."/>
            <person name="Witkowska E."/>
            <person name="Larue G.E."/>
            <person name="Fisher S."/>
            <person name="Freeman R.M."/>
            <person name="Gunawardena J."/>
            <person name="Chu W."/>
            <person name="Stover N.A."/>
            <person name="Gregory B.D."/>
            <person name="Nowacki M."/>
            <person name="Derisi J."/>
            <person name="Roy S.W."/>
            <person name="Marshall W.F."/>
            <person name="Sood P."/>
        </authorList>
    </citation>
    <scope>NUCLEOTIDE SEQUENCE [LARGE SCALE GENOMIC DNA]</scope>
    <source>
        <strain evidence="6">WM001</strain>
    </source>
</reference>
<keyword evidence="2 5" id="KW-0812">Transmembrane</keyword>
<feature type="transmembrane region" description="Helical" evidence="5">
    <location>
        <begin position="328"/>
        <end position="357"/>
    </location>
</feature>
<keyword evidence="4 5" id="KW-0472">Membrane</keyword>
<dbReference type="EMBL" id="MPUH01000937">
    <property type="protein sequence ID" value="OMJ72025.1"/>
    <property type="molecule type" value="Genomic_DNA"/>
</dbReference>
<dbReference type="OrthoDB" id="301459at2759"/>
<proteinExistence type="predicted"/>
<feature type="transmembrane region" description="Helical" evidence="5">
    <location>
        <begin position="400"/>
        <end position="423"/>
    </location>
</feature>
<feature type="transmembrane region" description="Helical" evidence="5">
    <location>
        <begin position="283"/>
        <end position="307"/>
    </location>
</feature>
<gene>
    <name evidence="6" type="ORF">SteCoe_29638</name>
</gene>
<dbReference type="PANTHER" id="PTHR14255:SF3">
    <property type="entry name" value="SULFITE EXPORTER TAUE_SAFE FAMILY PROTEIN 5-RELATED"/>
    <property type="match status" value="1"/>
</dbReference>
<evidence type="ECO:0000256" key="5">
    <source>
        <dbReference type="SAM" id="Phobius"/>
    </source>
</evidence>
<dbReference type="GO" id="GO:0016020">
    <property type="term" value="C:membrane"/>
    <property type="evidence" value="ECO:0007669"/>
    <property type="project" value="UniProtKB-SubCell"/>
</dbReference>
<sequence length="470" mass="53587">MIIFNTNELLGSFILFLLAAIGRTAGLGGSVFAISIFLLLFNFNLYYSIGYTQISIFTGVLTSMTLKFKTRSPLGDKPLIEFDTLMQVITPIILGISLGSHIIPMFPLWLLSVIFILFNLALCIYVLFKIKFYYINTKVAPESGIEKINMNQMNEINRIFKFVNSEQAKFGQVLTKHCEKDKNNEISEENFEEPRNNIIEDKENLKSKSNDDNENIEIETGNEKVSEEFMQAANKLQYFLDENKKIISKYQLIYYTSVFIISIFLSNIYLSPSIVGVSGCSDGYAYLLSIYGILILIINALTSFYLVGKTKIYQAVSYKFQITDISWTYYLCLKVWIFSLISGFILGFLGMSAGYIINPMLLYFNLPPVVSSFSTAFSIFYTSSIPTFQFIISGNLDYRYCIWITIISILGSLVGSFGLRPWILQRKKFYFLLVILEFILLISLGSIFAIQIYKLINTSFVLDFDSLCGN</sequence>
<dbReference type="PANTHER" id="PTHR14255">
    <property type="entry name" value="CEREBLON"/>
    <property type="match status" value="1"/>
</dbReference>
<dbReference type="GO" id="GO:0031464">
    <property type="term" value="C:Cul4A-RING E3 ubiquitin ligase complex"/>
    <property type="evidence" value="ECO:0007669"/>
    <property type="project" value="TreeGrafter"/>
</dbReference>
<feature type="transmembrane region" description="Helical" evidence="5">
    <location>
        <begin position="43"/>
        <end position="64"/>
    </location>
</feature>
<evidence type="ECO:0000256" key="3">
    <source>
        <dbReference type="ARBA" id="ARBA00022989"/>
    </source>
</evidence>
<organism evidence="6 7">
    <name type="scientific">Stentor coeruleus</name>
    <dbReference type="NCBI Taxonomy" id="5963"/>
    <lineage>
        <taxon>Eukaryota</taxon>
        <taxon>Sar</taxon>
        <taxon>Alveolata</taxon>
        <taxon>Ciliophora</taxon>
        <taxon>Postciliodesmatophora</taxon>
        <taxon>Heterotrichea</taxon>
        <taxon>Heterotrichida</taxon>
        <taxon>Stentoridae</taxon>
        <taxon>Stentor</taxon>
    </lineage>
</organism>
<dbReference type="Proteomes" id="UP000187209">
    <property type="component" value="Unassembled WGS sequence"/>
</dbReference>
<keyword evidence="7" id="KW-1185">Reference proteome</keyword>
<dbReference type="AlphaFoldDB" id="A0A1R2B5S7"/>